<organism evidence="10 11">
    <name type="scientific">Dactylosporangium sucinum</name>
    <dbReference type="NCBI Taxonomy" id="1424081"/>
    <lineage>
        <taxon>Bacteria</taxon>
        <taxon>Bacillati</taxon>
        <taxon>Actinomycetota</taxon>
        <taxon>Actinomycetes</taxon>
        <taxon>Micromonosporales</taxon>
        <taxon>Micromonosporaceae</taxon>
        <taxon>Dactylosporangium</taxon>
    </lineage>
</organism>
<evidence type="ECO:0000256" key="4">
    <source>
        <dbReference type="ARBA" id="ARBA00022692"/>
    </source>
</evidence>
<evidence type="ECO:0000313" key="11">
    <source>
        <dbReference type="Proteomes" id="UP000642070"/>
    </source>
</evidence>
<keyword evidence="3" id="KW-1003">Cell membrane</keyword>
<keyword evidence="8" id="KW-0732">Signal</keyword>
<dbReference type="PANTHER" id="PTHR43386:SF1">
    <property type="entry name" value="D,D-DIPEPTIDE TRANSPORT SYSTEM PERMEASE PROTEIN DDPC-RELATED"/>
    <property type="match status" value="1"/>
</dbReference>
<dbReference type="InterPro" id="IPR050366">
    <property type="entry name" value="BP-dependent_transpt_permease"/>
</dbReference>
<evidence type="ECO:0000256" key="5">
    <source>
        <dbReference type="ARBA" id="ARBA00022989"/>
    </source>
</evidence>
<sequence length="273" mass="28426">MSTINSSLRLAVTLVAVAAATAVYGAVVLPDPTAQDLLEAYLGPGRAGHLLGTDALGRDIFSGIAASIATAALVGLSVVLISAIIGVTVGLVSGYRGGWLDAVLMRAVDLQLSIPPLLLFVSMVAVLGHSLPAMIALLCLPSWVPYARVVRGKVLADRQRPSVTAARLAGATRLRVMTRHLLPASLPSVLVLGSLQLGWVLLWESALSFVNLGVQPPTASFGQLIAAGRQDLQSAWWVVVFPGLTLALLVLAANLLGDGLGKLLDVDARLIER</sequence>
<name>A0A917X5X6_9ACTN</name>
<evidence type="ECO:0000256" key="6">
    <source>
        <dbReference type="ARBA" id="ARBA00023136"/>
    </source>
</evidence>
<reference evidence="10" key="2">
    <citation type="submission" date="2020-09" db="EMBL/GenBank/DDBJ databases">
        <authorList>
            <person name="Sun Q."/>
            <person name="Ohkuma M."/>
        </authorList>
    </citation>
    <scope>NUCLEOTIDE SEQUENCE</scope>
    <source>
        <strain evidence="10">JCM 19831</strain>
    </source>
</reference>
<keyword evidence="4 7" id="KW-0812">Transmembrane</keyword>
<comment type="subcellular location">
    <subcellularLocation>
        <location evidence="1 7">Cell membrane</location>
        <topology evidence="1 7">Multi-pass membrane protein</topology>
    </subcellularLocation>
</comment>
<dbReference type="GO" id="GO:0055085">
    <property type="term" value="P:transmembrane transport"/>
    <property type="evidence" value="ECO:0007669"/>
    <property type="project" value="InterPro"/>
</dbReference>
<evidence type="ECO:0000256" key="8">
    <source>
        <dbReference type="SAM" id="SignalP"/>
    </source>
</evidence>
<evidence type="ECO:0000313" key="10">
    <source>
        <dbReference type="EMBL" id="GGM69760.1"/>
    </source>
</evidence>
<feature type="transmembrane region" description="Helical" evidence="7">
    <location>
        <begin position="103"/>
        <end position="125"/>
    </location>
</feature>
<evidence type="ECO:0000259" key="9">
    <source>
        <dbReference type="PROSITE" id="PS50928"/>
    </source>
</evidence>
<gene>
    <name evidence="10" type="primary">gsiD</name>
    <name evidence="10" type="ORF">GCM10007977_084370</name>
</gene>
<comment type="similarity">
    <text evidence="7">Belongs to the binding-protein-dependent transport system permease family.</text>
</comment>
<dbReference type="PROSITE" id="PS50928">
    <property type="entry name" value="ABC_TM1"/>
    <property type="match status" value="1"/>
</dbReference>
<keyword evidence="6 7" id="KW-0472">Membrane</keyword>
<proteinExistence type="inferred from homology"/>
<comment type="caution">
    <text evidence="10">The sequence shown here is derived from an EMBL/GenBank/DDBJ whole genome shotgun (WGS) entry which is preliminary data.</text>
</comment>
<dbReference type="RefSeq" id="WP_190255681.1">
    <property type="nucleotide sequence ID" value="NZ_BMPI01000059.1"/>
</dbReference>
<dbReference type="GO" id="GO:0005886">
    <property type="term" value="C:plasma membrane"/>
    <property type="evidence" value="ECO:0007669"/>
    <property type="project" value="UniProtKB-SubCell"/>
</dbReference>
<dbReference type="CDD" id="cd06261">
    <property type="entry name" value="TM_PBP2"/>
    <property type="match status" value="1"/>
</dbReference>
<evidence type="ECO:0000256" key="1">
    <source>
        <dbReference type="ARBA" id="ARBA00004651"/>
    </source>
</evidence>
<dbReference type="EMBL" id="BMPI01000059">
    <property type="protein sequence ID" value="GGM69760.1"/>
    <property type="molecule type" value="Genomic_DNA"/>
</dbReference>
<dbReference type="PANTHER" id="PTHR43386">
    <property type="entry name" value="OLIGOPEPTIDE TRANSPORT SYSTEM PERMEASE PROTEIN APPC"/>
    <property type="match status" value="1"/>
</dbReference>
<dbReference type="Proteomes" id="UP000642070">
    <property type="component" value="Unassembled WGS sequence"/>
</dbReference>
<evidence type="ECO:0000256" key="3">
    <source>
        <dbReference type="ARBA" id="ARBA00022475"/>
    </source>
</evidence>
<dbReference type="AlphaFoldDB" id="A0A917X5X6"/>
<evidence type="ECO:0000256" key="7">
    <source>
        <dbReference type="RuleBase" id="RU363032"/>
    </source>
</evidence>
<feature type="transmembrane region" description="Helical" evidence="7">
    <location>
        <begin position="181"/>
        <end position="202"/>
    </location>
</feature>
<evidence type="ECO:0000256" key="2">
    <source>
        <dbReference type="ARBA" id="ARBA00022448"/>
    </source>
</evidence>
<dbReference type="InterPro" id="IPR000515">
    <property type="entry name" value="MetI-like"/>
</dbReference>
<dbReference type="InterPro" id="IPR035906">
    <property type="entry name" value="MetI-like_sf"/>
</dbReference>
<dbReference type="SUPFAM" id="SSF161098">
    <property type="entry name" value="MetI-like"/>
    <property type="match status" value="1"/>
</dbReference>
<feature type="chain" id="PRO_5037208261" evidence="8">
    <location>
        <begin position="26"/>
        <end position="273"/>
    </location>
</feature>
<reference evidence="10" key="1">
    <citation type="journal article" date="2014" name="Int. J. Syst. Evol. Microbiol.">
        <title>Complete genome sequence of Corynebacterium casei LMG S-19264T (=DSM 44701T), isolated from a smear-ripened cheese.</title>
        <authorList>
            <consortium name="US DOE Joint Genome Institute (JGI-PGF)"/>
            <person name="Walter F."/>
            <person name="Albersmeier A."/>
            <person name="Kalinowski J."/>
            <person name="Ruckert C."/>
        </authorList>
    </citation>
    <scope>NUCLEOTIDE SEQUENCE</scope>
    <source>
        <strain evidence="10">JCM 19831</strain>
    </source>
</reference>
<feature type="transmembrane region" description="Helical" evidence="7">
    <location>
        <begin position="60"/>
        <end position="91"/>
    </location>
</feature>
<feature type="transmembrane region" description="Helical" evidence="7">
    <location>
        <begin position="235"/>
        <end position="256"/>
    </location>
</feature>
<protein>
    <submittedName>
        <fullName evidence="10">Peptide ABC transporter permease</fullName>
    </submittedName>
</protein>
<keyword evidence="11" id="KW-1185">Reference proteome</keyword>
<feature type="signal peptide" evidence="8">
    <location>
        <begin position="1"/>
        <end position="25"/>
    </location>
</feature>
<keyword evidence="2 7" id="KW-0813">Transport</keyword>
<feature type="transmembrane region" description="Helical" evidence="7">
    <location>
        <begin position="131"/>
        <end position="150"/>
    </location>
</feature>
<dbReference type="Gene3D" id="1.10.3720.10">
    <property type="entry name" value="MetI-like"/>
    <property type="match status" value="1"/>
</dbReference>
<accession>A0A917X5X6</accession>
<keyword evidence="5 7" id="KW-1133">Transmembrane helix</keyword>
<feature type="domain" description="ABC transmembrane type-1" evidence="9">
    <location>
        <begin position="68"/>
        <end position="257"/>
    </location>
</feature>
<dbReference type="Pfam" id="PF00528">
    <property type="entry name" value="BPD_transp_1"/>
    <property type="match status" value="1"/>
</dbReference>